<dbReference type="GO" id="GO:0016020">
    <property type="term" value="C:membrane"/>
    <property type="evidence" value="ECO:0007669"/>
    <property type="project" value="InterPro"/>
</dbReference>
<evidence type="ECO:0000256" key="5">
    <source>
        <dbReference type="ARBA" id="ARBA00022741"/>
    </source>
</evidence>
<gene>
    <name evidence="11" type="ORF">Q7X28_09465</name>
</gene>
<name>A0AA90NAM5_9ACTN</name>
<feature type="domain" description="Signal transduction histidine kinase subgroup 3 dimerisation and phosphoacceptor" evidence="10">
    <location>
        <begin position="176"/>
        <end position="239"/>
    </location>
</feature>
<feature type="transmembrane region" description="Helical" evidence="9">
    <location>
        <begin position="12"/>
        <end position="30"/>
    </location>
</feature>
<organism evidence="11 12">
    <name type="scientific">Tsukamurella strandjordii</name>
    <dbReference type="NCBI Taxonomy" id="147577"/>
    <lineage>
        <taxon>Bacteria</taxon>
        <taxon>Bacillati</taxon>
        <taxon>Actinomycetota</taxon>
        <taxon>Actinomycetes</taxon>
        <taxon>Mycobacteriales</taxon>
        <taxon>Tsukamurellaceae</taxon>
        <taxon>Tsukamurella</taxon>
    </lineage>
</organism>
<dbReference type="InterPro" id="IPR036890">
    <property type="entry name" value="HATPase_C_sf"/>
</dbReference>
<protein>
    <recommendedName>
        <fullName evidence="2">histidine kinase</fullName>
        <ecNumber evidence="2">2.7.13.3</ecNumber>
    </recommendedName>
</protein>
<evidence type="ECO:0000256" key="6">
    <source>
        <dbReference type="ARBA" id="ARBA00022777"/>
    </source>
</evidence>
<accession>A0AA90NAM5</accession>
<dbReference type="Gene3D" id="1.20.5.1930">
    <property type="match status" value="1"/>
</dbReference>
<keyword evidence="9" id="KW-1133">Transmembrane helix</keyword>
<keyword evidence="9" id="KW-0472">Membrane</keyword>
<evidence type="ECO:0000313" key="12">
    <source>
        <dbReference type="Proteomes" id="UP001178281"/>
    </source>
</evidence>
<evidence type="ECO:0000256" key="1">
    <source>
        <dbReference type="ARBA" id="ARBA00000085"/>
    </source>
</evidence>
<dbReference type="CDD" id="cd16917">
    <property type="entry name" value="HATPase_UhpB-NarQ-NarX-like"/>
    <property type="match status" value="1"/>
</dbReference>
<evidence type="ECO:0000256" key="8">
    <source>
        <dbReference type="ARBA" id="ARBA00023012"/>
    </source>
</evidence>
<keyword evidence="5" id="KW-0547">Nucleotide-binding</keyword>
<proteinExistence type="predicted"/>
<dbReference type="GO" id="GO:0046983">
    <property type="term" value="F:protein dimerization activity"/>
    <property type="evidence" value="ECO:0007669"/>
    <property type="project" value="InterPro"/>
</dbReference>
<keyword evidence="7" id="KW-0067">ATP-binding</keyword>
<dbReference type="PANTHER" id="PTHR24421:SF10">
    <property type="entry name" value="NITRATE_NITRITE SENSOR PROTEIN NARQ"/>
    <property type="match status" value="1"/>
</dbReference>
<keyword evidence="9" id="KW-0812">Transmembrane</keyword>
<dbReference type="PANTHER" id="PTHR24421">
    <property type="entry name" value="NITRATE/NITRITE SENSOR PROTEIN NARX-RELATED"/>
    <property type="match status" value="1"/>
</dbReference>
<evidence type="ECO:0000256" key="4">
    <source>
        <dbReference type="ARBA" id="ARBA00022679"/>
    </source>
</evidence>
<keyword evidence="6 11" id="KW-0418">Kinase</keyword>
<evidence type="ECO:0000313" key="11">
    <source>
        <dbReference type="EMBL" id="MDP0398155.1"/>
    </source>
</evidence>
<evidence type="ECO:0000256" key="7">
    <source>
        <dbReference type="ARBA" id="ARBA00022840"/>
    </source>
</evidence>
<dbReference type="AlphaFoldDB" id="A0AA90NAM5"/>
<keyword evidence="4" id="KW-0808">Transferase</keyword>
<dbReference type="RefSeq" id="WP_305111391.1">
    <property type="nucleotide sequence ID" value="NZ_JAUTIX010000003.1"/>
</dbReference>
<dbReference type="GO" id="GO:0000155">
    <property type="term" value="F:phosphorelay sensor kinase activity"/>
    <property type="evidence" value="ECO:0007669"/>
    <property type="project" value="InterPro"/>
</dbReference>
<dbReference type="Gene3D" id="3.30.565.10">
    <property type="entry name" value="Histidine kinase-like ATPase, C-terminal domain"/>
    <property type="match status" value="1"/>
</dbReference>
<comment type="caution">
    <text evidence="11">The sequence shown here is derived from an EMBL/GenBank/DDBJ whole genome shotgun (WGS) entry which is preliminary data.</text>
</comment>
<dbReference type="EMBL" id="JAUTIX010000003">
    <property type="protein sequence ID" value="MDP0398155.1"/>
    <property type="molecule type" value="Genomic_DNA"/>
</dbReference>
<reference evidence="11" key="1">
    <citation type="submission" date="2023-08" db="EMBL/GenBank/DDBJ databases">
        <title>The draft genome of Tsukamurella strandjordii strain 050030.</title>
        <authorList>
            <person name="Zhao F."/>
            <person name="Feng Y."/>
            <person name="Zong Z."/>
        </authorList>
    </citation>
    <scope>NUCLEOTIDE SEQUENCE</scope>
    <source>
        <strain evidence="11">050030</strain>
    </source>
</reference>
<evidence type="ECO:0000256" key="3">
    <source>
        <dbReference type="ARBA" id="ARBA00022553"/>
    </source>
</evidence>
<feature type="transmembrane region" description="Helical" evidence="9">
    <location>
        <begin position="104"/>
        <end position="121"/>
    </location>
</feature>
<keyword evidence="8" id="KW-0902">Two-component regulatory system</keyword>
<comment type="catalytic activity">
    <reaction evidence="1">
        <text>ATP + protein L-histidine = ADP + protein N-phospho-L-histidine.</text>
        <dbReference type="EC" id="2.7.13.3"/>
    </reaction>
</comment>
<feature type="transmembrane region" description="Helical" evidence="9">
    <location>
        <begin position="133"/>
        <end position="151"/>
    </location>
</feature>
<dbReference type="SUPFAM" id="SSF55874">
    <property type="entry name" value="ATPase domain of HSP90 chaperone/DNA topoisomerase II/histidine kinase"/>
    <property type="match status" value="1"/>
</dbReference>
<keyword evidence="3" id="KW-0597">Phosphoprotein</keyword>
<dbReference type="Proteomes" id="UP001178281">
    <property type="component" value="Unassembled WGS sequence"/>
</dbReference>
<evidence type="ECO:0000256" key="2">
    <source>
        <dbReference type="ARBA" id="ARBA00012438"/>
    </source>
</evidence>
<dbReference type="GO" id="GO:0005524">
    <property type="term" value="F:ATP binding"/>
    <property type="evidence" value="ECO:0007669"/>
    <property type="project" value="UniProtKB-KW"/>
</dbReference>
<sequence>MDAMDGIRRMRWVRWVPLVVTPVLLLASTYPGRFHVSPLYWVLSLLAAAIFAVGERRPLATSLALSVIGGVLLAQEAWGMSGLVPYLAVIALLDLAARGRDGRSIALGTAVWAAAVVLHAVTDPYGRSGAAQLAVQVLAYVGLPLAAGLYLRSRIQLAHQDRLRIAAELTGAQQTERAALARELHDLVAHHMAAIIMRVGVARTRTPDGESKAVLDDVHATASEALGNIRSLLTAIRADQVGSPTEIADVRGELLSAVERTRAAGFAVTDSIELDDDALDAIGSLTLVRVTQEALTNVMKHAAPGSAVELRIAQTPTEVIAQVHSDLSGTPQRGSGHGLDGMSERARLAGGVLDAGPQDGGWSVRLVVPTQEARR</sequence>
<evidence type="ECO:0000256" key="9">
    <source>
        <dbReference type="SAM" id="Phobius"/>
    </source>
</evidence>
<evidence type="ECO:0000259" key="10">
    <source>
        <dbReference type="Pfam" id="PF07730"/>
    </source>
</evidence>
<dbReference type="EC" id="2.7.13.3" evidence="2"/>
<keyword evidence="12" id="KW-1185">Reference proteome</keyword>
<dbReference type="Pfam" id="PF07730">
    <property type="entry name" value="HisKA_3"/>
    <property type="match status" value="1"/>
</dbReference>
<dbReference type="InterPro" id="IPR011712">
    <property type="entry name" value="Sig_transdc_His_kin_sub3_dim/P"/>
</dbReference>
<dbReference type="InterPro" id="IPR050482">
    <property type="entry name" value="Sensor_HK_TwoCompSys"/>
</dbReference>
<feature type="transmembrane region" description="Helical" evidence="9">
    <location>
        <begin position="80"/>
        <end position="97"/>
    </location>
</feature>